<name>A0A423NGN2_PSEFL</name>
<sequence>MQIHLNIEGLPAYPYPTNFLHFASIEPETDIEPWWLLVYNEGTISNWYKTLKRLYPKRTLIPFAKFNANDDIACFDGEDLSGQPHVLIIHAYASEGWELHATYASFDKWLEEAMVQNAEWLNED</sequence>
<comment type="caution">
    <text evidence="1">The sequence shown here is derived from an EMBL/GenBank/DDBJ whole genome shotgun (WGS) entry which is preliminary data.</text>
</comment>
<dbReference type="Proteomes" id="UP000283650">
    <property type="component" value="Unassembled WGS sequence"/>
</dbReference>
<protein>
    <recommendedName>
        <fullName evidence="3">SMI1/KNR4 family protein</fullName>
    </recommendedName>
</protein>
<organism evidence="1 2">
    <name type="scientific">Pseudomonas fluorescens</name>
    <dbReference type="NCBI Taxonomy" id="294"/>
    <lineage>
        <taxon>Bacteria</taxon>
        <taxon>Pseudomonadati</taxon>
        <taxon>Pseudomonadota</taxon>
        <taxon>Gammaproteobacteria</taxon>
        <taxon>Pseudomonadales</taxon>
        <taxon>Pseudomonadaceae</taxon>
        <taxon>Pseudomonas</taxon>
    </lineage>
</organism>
<gene>
    <name evidence="1" type="ORF">BK672_03805</name>
</gene>
<dbReference type="AlphaFoldDB" id="A0A423NGN2"/>
<reference evidence="1 2" key="1">
    <citation type="submission" date="2016-10" db="EMBL/GenBank/DDBJ databases">
        <title>Comparative genome analysis of multiple Pseudomonas spp. focuses on biocontrol and plant growth promoting traits.</title>
        <authorList>
            <person name="Tao X.-Y."/>
            <person name="Taylor C.G."/>
        </authorList>
    </citation>
    <scope>NUCLEOTIDE SEQUENCE [LARGE SCALE GENOMIC DNA]</scope>
    <source>
        <strain evidence="1 2">2F9</strain>
    </source>
</reference>
<dbReference type="EMBL" id="MOBY01000002">
    <property type="protein sequence ID" value="RON97430.1"/>
    <property type="molecule type" value="Genomic_DNA"/>
</dbReference>
<evidence type="ECO:0008006" key="3">
    <source>
        <dbReference type="Google" id="ProtNLM"/>
    </source>
</evidence>
<evidence type="ECO:0000313" key="1">
    <source>
        <dbReference type="EMBL" id="RON97430.1"/>
    </source>
</evidence>
<proteinExistence type="predicted"/>
<dbReference type="RefSeq" id="WP_007919499.1">
    <property type="nucleotide sequence ID" value="NZ_MOBY01000002.1"/>
</dbReference>
<accession>A0A423NGN2</accession>
<evidence type="ECO:0000313" key="2">
    <source>
        <dbReference type="Proteomes" id="UP000283650"/>
    </source>
</evidence>